<dbReference type="HOGENOM" id="CLU_000604_1_2_14"/>
<dbReference type="GO" id="GO:0005524">
    <property type="term" value="F:ATP binding"/>
    <property type="evidence" value="ECO:0007669"/>
    <property type="project" value="UniProtKB-KW"/>
</dbReference>
<dbReference type="PANTHER" id="PTHR42711:SF5">
    <property type="entry name" value="ABC TRANSPORTER ATP-BINDING PROTEIN NATA"/>
    <property type="match status" value="1"/>
</dbReference>
<comment type="similarity">
    <text evidence="1">Belongs to the ABC transporter superfamily.</text>
</comment>
<dbReference type="AlphaFoldDB" id="A0A097SS49"/>
<keyword evidence="3" id="KW-0547">Nucleotide-binding</keyword>
<dbReference type="SUPFAM" id="SSF52540">
    <property type="entry name" value="P-loop containing nucleoside triphosphate hydrolases"/>
    <property type="match status" value="1"/>
</dbReference>
<dbReference type="eggNOG" id="COG1131">
    <property type="taxonomic scope" value="Bacteria"/>
</dbReference>
<dbReference type="InterPro" id="IPR003593">
    <property type="entry name" value="AAA+_ATPase"/>
</dbReference>
<dbReference type="STRING" id="1318617.MGM1_0360"/>
<evidence type="ECO:0000256" key="2">
    <source>
        <dbReference type="ARBA" id="ARBA00022448"/>
    </source>
</evidence>
<evidence type="ECO:0000313" key="6">
    <source>
        <dbReference type="EMBL" id="AIV03423.1"/>
    </source>
</evidence>
<dbReference type="InterPro" id="IPR027417">
    <property type="entry name" value="P-loop_NTPase"/>
</dbReference>
<evidence type="ECO:0000256" key="4">
    <source>
        <dbReference type="ARBA" id="ARBA00022840"/>
    </source>
</evidence>
<dbReference type="Proteomes" id="UP000030066">
    <property type="component" value="Chromosome"/>
</dbReference>
<accession>A0A097SS49</accession>
<dbReference type="InterPro" id="IPR050763">
    <property type="entry name" value="ABC_transporter_ATP-binding"/>
</dbReference>
<dbReference type="Gene3D" id="3.40.50.300">
    <property type="entry name" value="P-loop containing nucleotide triphosphate hydrolases"/>
    <property type="match status" value="1"/>
</dbReference>
<dbReference type="InterPro" id="IPR003439">
    <property type="entry name" value="ABC_transporter-like_ATP-bd"/>
</dbReference>
<proteinExistence type="inferred from homology"/>
<evidence type="ECO:0000256" key="1">
    <source>
        <dbReference type="ARBA" id="ARBA00005417"/>
    </source>
</evidence>
<organism evidence="6 7">
    <name type="scientific">Candidatus Malacoplasma girerdii</name>
    <dbReference type="NCBI Taxonomy" id="1318617"/>
    <lineage>
        <taxon>Bacteria</taxon>
        <taxon>Bacillati</taxon>
        <taxon>Mycoplasmatota</taxon>
        <taxon>Mycoplasmoidales</taxon>
        <taxon>Mycoplasmoidaceae</taxon>
        <taxon>Malacoplasma</taxon>
    </lineage>
</organism>
<dbReference type="PANTHER" id="PTHR42711">
    <property type="entry name" value="ABC TRANSPORTER ATP-BINDING PROTEIN"/>
    <property type="match status" value="1"/>
</dbReference>
<dbReference type="GO" id="GO:0016887">
    <property type="term" value="F:ATP hydrolysis activity"/>
    <property type="evidence" value="ECO:0007669"/>
    <property type="project" value="InterPro"/>
</dbReference>
<feature type="domain" description="ABC transporter" evidence="5">
    <location>
        <begin position="44"/>
        <end position="275"/>
    </location>
</feature>
<keyword evidence="7" id="KW-1185">Reference proteome</keyword>
<evidence type="ECO:0000313" key="7">
    <source>
        <dbReference type="Proteomes" id="UP000030066"/>
    </source>
</evidence>
<name>A0A097SS49_9BACT</name>
<dbReference type="EMBL" id="CP007711">
    <property type="protein sequence ID" value="AIV03423.1"/>
    <property type="molecule type" value="Genomic_DNA"/>
</dbReference>
<keyword evidence="4 6" id="KW-0067">ATP-binding</keyword>
<dbReference type="PROSITE" id="PS50893">
    <property type="entry name" value="ABC_TRANSPORTER_2"/>
    <property type="match status" value="1"/>
</dbReference>
<dbReference type="SMART" id="SM00382">
    <property type="entry name" value="AAA"/>
    <property type="match status" value="1"/>
</dbReference>
<evidence type="ECO:0000256" key="3">
    <source>
        <dbReference type="ARBA" id="ARBA00022741"/>
    </source>
</evidence>
<protein>
    <submittedName>
        <fullName evidence="6">ABC transporter ATP-binding protein</fullName>
    </submittedName>
</protein>
<dbReference type="Pfam" id="PF00005">
    <property type="entry name" value="ABC_tran"/>
    <property type="match status" value="1"/>
</dbReference>
<reference evidence="6 7" key="1">
    <citation type="journal article" date="2014" name="PLoS ONE">
        <title>An emerging Mycoplasma associated with trichomoniasis, vaginal infection and disease.</title>
        <authorList>
            <consortium name="Vaginal Microbiome Consortium"/>
            <person name="Fettweis J.M."/>
            <person name="Serrano M.G."/>
            <person name="Huang B."/>
            <person name="Brooks J.P."/>
            <person name="Glascock A.L."/>
            <person name="Sheth N.U."/>
            <person name="Strauss J.F.III."/>
            <person name="Jefferson K.K."/>
            <person name="Buck G.A."/>
        </authorList>
    </citation>
    <scope>NUCLEOTIDE SEQUENCE [LARGE SCALE GENOMIC DNA]</scope>
    <source>
        <strain evidence="6 7">VCU_M1</strain>
    </source>
</reference>
<evidence type="ECO:0000259" key="5">
    <source>
        <dbReference type="PROSITE" id="PS50893"/>
    </source>
</evidence>
<dbReference type="KEGG" id="mgj:MGM1_0360"/>
<sequence length="278" mass="31641">MLKFLTAKKITQIINLTEKKTDVKIPEVKDSLLFKPTSEDKILVQVKNLKKSFKIGLKKYKKVLDDFNFNIYKNKNVALIGANGAGKTTFIEILCGVQKASSGNINFGYDYSYNPFEKIGVQFQKGKYPSALTVNDVIEFLRSIRRGVFVSQKELNEMLQAFNLTELLHYEANSLSGGQRQRLNIMISLLNYPKLLLLDELTTGLDVNSQKKVLNYLKKYAKNHDVTIICVSHNILEIKELCERIVLLRAGKIVLDIDVNKLMKENIDLTGFIAPYLV</sequence>
<keyword evidence="2" id="KW-0813">Transport</keyword>
<gene>
    <name evidence="6" type="ORF">MGM1_0360</name>
</gene>